<dbReference type="Proteomes" id="UP000199165">
    <property type="component" value="Unassembled WGS sequence"/>
</dbReference>
<feature type="chain" id="PRO_5038792547" evidence="1">
    <location>
        <begin position="25"/>
        <end position="361"/>
    </location>
</feature>
<protein>
    <submittedName>
        <fullName evidence="2">Uncharacterized protein</fullName>
    </submittedName>
</protein>
<gene>
    <name evidence="2" type="ORF">SAMN04487904_10282</name>
</gene>
<keyword evidence="3" id="KW-1185">Reference proteome</keyword>
<feature type="signal peptide" evidence="1">
    <location>
        <begin position="1"/>
        <end position="24"/>
    </location>
</feature>
<evidence type="ECO:0000256" key="1">
    <source>
        <dbReference type="SAM" id="SignalP"/>
    </source>
</evidence>
<keyword evidence="1" id="KW-0732">Signal</keyword>
<proteinExistence type="predicted"/>
<evidence type="ECO:0000313" key="3">
    <source>
        <dbReference type="Proteomes" id="UP000199165"/>
    </source>
</evidence>
<dbReference type="PROSITE" id="PS51257">
    <property type="entry name" value="PROKAR_LIPOPROTEIN"/>
    <property type="match status" value="1"/>
</dbReference>
<evidence type="ECO:0000313" key="2">
    <source>
        <dbReference type="EMBL" id="SFT43769.1"/>
    </source>
</evidence>
<accession>A0A1I6XZJ7</accession>
<sequence length="361" mass="40348">MFGRSRWAPAVGAILVSLTLASCASTGAETEQQKSSVQVPQYLKALPFSKRREAVESTRIDRKILPIAPCALHKPKTASDITGLPNQRIAPGGKINECTLRVWREMETFSRDWVFDITVGAKWAPKDRQESKLVRTSDGRFYQQTMIVGEHKTRQCSYLLPITAHRAIELDVNSSVYIVNEKREKEFKSHNCEFGKKYLKAVAPLFFDPPMRDEHPREPTLLLGTQSPCEAMSWAVNNLKPAITPVRATEMVRHDPADCTLEDSGEDFSRQKRAAVEFTVSSPPGETNPDEDYSSITFAGRPGFLHEDPRNGTCELSVPYLKQPHGIQGDLGPLTQNISVTTQSCDRSREFAEIVLDRAAS</sequence>
<name>A0A1I6XZJ7_9ACTN</name>
<organism evidence="2 3">
    <name type="scientific">Actinopolyspora righensis</name>
    <dbReference type="NCBI Taxonomy" id="995060"/>
    <lineage>
        <taxon>Bacteria</taxon>
        <taxon>Bacillati</taxon>
        <taxon>Actinomycetota</taxon>
        <taxon>Actinomycetes</taxon>
        <taxon>Actinopolysporales</taxon>
        <taxon>Actinopolysporaceae</taxon>
        <taxon>Actinopolyspora</taxon>
        <taxon>Actinopolyspora alba group</taxon>
    </lineage>
</organism>
<reference evidence="3" key="1">
    <citation type="submission" date="2016-10" db="EMBL/GenBank/DDBJ databases">
        <authorList>
            <person name="Varghese N."/>
            <person name="Submissions S."/>
        </authorList>
    </citation>
    <scope>NUCLEOTIDE SEQUENCE [LARGE SCALE GENOMIC DNA]</scope>
    <source>
        <strain evidence="3">DSM 45501</strain>
    </source>
</reference>
<dbReference type="EMBL" id="FPAT01000002">
    <property type="protein sequence ID" value="SFT43769.1"/>
    <property type="molecule type" value="Genomic_DNA"/>
</dbReference>
<dbReference type="AlphaFoldDB" id="A0A1I6XZJ7"/>